<reference evidence="7" key="1">
    <citation type="submission" date="2023-05" db="EMBL/GenBank/DDBJ databases">
        <title>Comparative genomics of Bacillaceae isolates and their secondary metabolite potential.</title>
        <authorList>
            <person name="Song L."/>
            <person name="Nielsen L.J."/>
            <person name="Mohite O."/>
            <person name="Xu X."/>
            <person name="Weber T."/>
            <person name="Kovacs A.T."/>
        </authorList>
    </citation>
    <scope>NUCLEOTIDE SEQUENCE</scope>
    <source>
        <strain evidence="7">B2_4</strain>
    </source>
</reference>
<protein>
    <submittedName>
        <fullName evidence="7">Glycoside hydrolase family 30 beta sandwich domain-containing protein</fullName>
    </submittedName>
</protein>
<accession>A0AA95KU06</accession>
<dbReference type="AlphaFoldDB" id="A0AA95KU06"/>
<proteinExistence type="inferred from homology"/>
<dbReference type="InterPro" id="IPR001139">
    <property type="entry name" value="Glyco_hydro_30"/>
</dbReference>
<comment type="similarity">
    <text evidence="1 4">Belongs to the glycosyl hydrolase 30 family.</text>
</comment>
<evidence type="ECO:0000256" key="4">
    <source>
        <dbReference type="RuleBase" id="RU361188"/>
    </source>
</evidence>
<evidence type="ECO:0000259" key="5">
    <source>
        <dbReference type="Pfam" id="PF02055"/>
    </source>
</evidence>
<gene>
    <name evidence="7" type="ORF">QNH46_01950</name>
</gene>
<dbReference type="EMBL" id="CP126084">
    <property type="protein sequence ID" value="WHX49478.1"/>
    <property type="molecule type" value="Genomic_DNA"/>
</dbReference>
<keyword evidence="3 4" id="KW-0378">Hydrolase</keyword>
<dbReference type="Proteomes" id="UP001177943">
    <property type="component" value="Chromosome"/>
</dbReference>
<dbReference type="PANTHER" id="PTHR11069">
    <property type="entry name" value="GLUCOSYLCERAMIDASE"/>
    <property type="match status" value="1"/>
</dbReference>
<evidence type="ECO:0000313" key="7">
    <source>
        <dbReference type="EMBL" id="WHX49478.1"/>
    </source>
</evidence>
<dbReference type="GO" id="GO:0004348">
    <property type="term" value="F:glucosylceramidase activity"/>
    <property type="evidence" value="ECO:0007669"/>
    <property type="project" value="InterPro"/>
</dbReference>
<dbReference type="RefSeq" id="WP_283926686.1">
    <property type="nucleotide sequence ID" value="NZ_CP126084.1"/>
</dbReference>
<keyword evidence="4" id="KW-0326">Glycosidase</keyword>
<organism evidence="7 8">
    <name type="scientific">Paenibacillus woosongensis</name>
    <dbReference type="NCBI Taxonomy" id="307580"/>
    <lineage>
        <taxon>Bacteria</taxon>
        <taxon>Bacillati</taxon>
        <taxon>Bacillota</taxon>
        <taxon>Bacilli</taxon>
        <taxon>Bacillales</taxon>
        <taxon>Paenibacillaceae</taxon>
        <taxon>Paenibacillus</taxon>
    </lineage>
</organism>
<dbReference type="InterPro" id="IPR033452">
    <property type="entry name" value="GH30_C"/>
</dbReference>
<dbReference type="Gene3D" id="2.60.40.1180">
    <property type="entry name" value="Golgi alpha-mannosidase II"/>
    <property type="match status" value="1"/>
</dbReference>
<dbReference type="InterPro" id="IPR033453">
    <property type="entry name" value="Glyco_hydro_30_TIM-barrel"/>
</dbReference>
<dbReference type="GO" id="GO:0016020">
    <property type="term" value="C:membrane"/>
    <property type="evidence" value="ECO:0007669"/>
    <property type="project" value="GOC"/>
</dbReference>
<keyword evidence="2" id="KW-0732">Signal</keyword>
<dbReference type="SUPFAM" id="SSF51445">
    <property type="entry name" value="(Trans)glycosidases"/>
    <property type="match status" value="1"/>
</dbReference>
<dbReference type="PANTHER" id="PTHR11069:SF23">
    <property type="entry name" value="LYSOSOMAL ACID GLUCOSYLCERAMIDASE"/>
    <property type="match status" value="1"/>
</dbReference>
<feature type="domain" description="Glycosyl hydrolase family 30 TIM-barrel" evidence="5">
    <location>
        <begin position="68"/>
        <end position="336"/>
    </location>
</feature>
<dbReference type="Gene3D" id="3.20.20.80">
    <property type="entry name" value="Glycosidases"/>
    <property type="match status" value="1"/>
</dbReference>
<sequence length="469" mass="52755">MHSTKQLSDAVEVWWSSEADPGKLKWFEGPRDIPYRLSRQPDIALTLPQATETTRITITPSHAGQQILGMGTSMEETTISNLARMSPARREEVLRLLVDEESGIGLNLIRITLGTSDFTGQTFYTYNDMPEGVTDFEQRYFSIEKDVGLGIVETIQQLIALAPQVRIFASSWSPPAWMKTSGSLKRGSLKEGPEYTAALAKYYRLAIQAYQEHGIPIYAMTLQNEPLFETDYPSCYMPPERQRELAVALRQELDQHGLETKIWIFDHNFSDAWAYVTPILNDAAGCGAVDGIALHDYEGSPEVMSEIHAAYPDKPIYLTERSLWGTAGADRMAQYFRNYACSYNAWVTMLDSNISPHQWLGTPGPTMMIQDAADADNYWIIPEYYLLGQYTRFVEPGAYRVASDYGSRETVTNVVFRNPGGELIAVVINQSESEQEFCVLCEGRQWTAKLPAKTVGTYRWRAGAGTVYC</sequence>
<dbReference type="Pfam" id="PF17189">
    <property type="entry name" value="Glyco_hydro_30C"/>
    <property type="match status" value="1"/>
</dbReference>
<evidence type="ECO:0000259" key="6">
    <source>
        <dbReference type="Pfam" id="PF17189"/>
    </source>
</evidence>
<dbReference type="GO" id="GO:0006680">
    <property type="term" value="P:glucosylceramide catabolic process"/>
    <property type="evidence" value="ECO:0007669"/>
    <property type="project" value="TreeGrafter"/>
</dbReference>
<dbReference type="Pfam" id="PF02055">
    <property type="entry name" value="Glyco_hydro_30"/>
    <property type="match status" value="1"/>
</dbReference>
<name>A0AA95KU06_9BACL</name>
<evidence type="ECO:0000256" key="2">
    <source>
        <dbReference type="ARBA" id="ARBA00022729"/>
    </source>
</evidence>
<evidence type="ECO:0000256" key="3">
    <source>
        <dbReference type="ARBA" id="ARBA00022801"/>
    </source>
</evidence>
<dbReference type="InterPro" id="IPR013780">
    <property type="entry name" value="Glyco_hydro_b"/>
</dbReference>
<evidence type="ECO:0000313" key="8">
    <source>
        <dbReference type="Proteomes" id="UP001177943"/>
    </source>
</evidence>
<dbReference type="InterPro" id="IPR017853">
    <property type="entry name" value="GH"/>
</dbReference>
<dbReference type="KEGG" id="pwn:QNH46_01950"/>
<evidence type="ECO:0000256" key="1">
    <source>
        <dbReference type="ARBA" id="ARBA00005382"/>
    </source>
</evidence>
<feature type="domain" description="Glycosyl hydrolase family 30 beta sandwich" evidence="6">
    <location>
        <begin position="397"/>
        <end position="458"/>
    </location>
</feature>